<sequence>MFKHVGRLIGTSARDKKRKEKEFFAAVVIGEISIIDELIKFDDIDPNTLGVDALTALHIAAEKGDIAVGNYFLQLKDIDINSHKHARNGESPLITATIFNRMGFAALLLKYGANPNIQNRFGRTALHVAVIKKNLVMVKKLLFCHAQPNVCDAFDNTPLSLSVIEYPSKKVCELLLRWNADPNLRHVKTDSLMLELALNCKSLNQIELVKLLLNHGAQLNVVDSISHHSMLHMVAITGYLPLAKFLLELEKIDYNLKDTSGRTAYDVAVEHRNKDVANAFKEIIFKKNSKIKETKKLRSESSKFKRIFRSNRSVRFSEEDDNEK</sequence>
<dbReference type="PRINTS" id="PR01415">
    <property type="entry name" value="ANKYRIN"/>
</dbReference>
<organism evidence="4 5">
    <name type="scientific">Ceutorhynchus assimilis</name>
    <name type="common">cabbage seed weevil</name>
    <dbReference type="NCBI Taxonomy" id="467358"/>
    <lineage>
        <taxon>Eukaryota</taxon>
        <taxon>Metazoa</taxon>
        <taxon>Ecdysozoa</taxon>
        <taxon>Arthropoda</taxon>
        <taxon>Hexapoda</taxon>
        <taxon>Insecta</taxon>
        <taxon>Pterygota</taxon>
        <taxon>Neoptera</taxon>
        <taxon>Endopterygota</taxon>
        <taxon>Coleoptera</taxon>
        <taxon>Polyphaga</taxon>
        <taxon>Cucujiformia</taxon>
        <taxon>Curculionidae</taxon>
        <taxon>Ceutorhynchinae</taxon>
        <taxon>Ceutorhynchus</taxon>
    </lineage>
</organism>
<name>A0A9N9MWV2_9CUCU</name>
<dbReference type="PROSITE" id="PS50088">
    <property type="entry name" value="ANK_REPEAT"/>
    <property type="match status" value="2"/>
</dbReference>
<gene>
    <name evidence="4" type="ORF">CEUTPL_LOCUS11144</name>
</gene>
<evidence type="ECO:0000256" key="2">
    <source>
        <dbReference type="ARBA" id="ARBA00023043"/>
    </source>
</evidence>
<dbReference type="PANTHER" id="PTHR24198:SF165">
    <property type="entry name" value="ANKYRIN REPEAT-CONTAINING PROTEIN-RELATED"/>
    <property type="match status" value="1"/>
</dbReference>
<dbReference type="OrthoDB" id="9995210at2759"/>
<evidence type="ECO:0000313" key="5">
    <source>
        <dbReference type="Proteomes" id="UP001152799"/>
    </source>
</evidence>
<dbReference type="PROSITE" id="PS50297">
    <property type="entry name" value="ANK_REP_REGION"/>
    <property type="match status" value="1"/>
</dbReference>
<feature type="repeat" description="ANK" evidence="3">
    <location>
        <begin position="121"/>
        <end position="153"/>
    </location>
</feature>
<dbReference type="AlphaFoldDB" id="A0A9N9MWV2"/>
<dbReference type="InterPro" id="IPR036770">
    <property type="entry name" value="Ankyrin_rpt-contain_sf"/>
</dbReference>
<evidence type="ECO:0000256" key="3">
    <source>
        <dbReference type="PROSITE-ProRule" id="PRU00023"/>
    </source>
</evidence>
<keyword evidence="5" id="KW-1185">Reference proteome</keyword>
<dbReference type="EMBL" id="OU892282">
    <property type="protein sequence ID" value="CAG9770695.1"/>
    <property type="molecule type" value="Genomic_DNA"/>
</dbReference>
<reference evidence="4" key="1">
    <citation type="submission" date="2022-01" db="EMBL/GenBank/DDBJ databases">
        <authorList>
            <person name="King R."/>
        </authorList>
    </citation>
    <scope>NUCLEOTIDE SEQUENCE</scope>
</reference>
<evidence type="ECO:0000256" key="1">
    <source>
        <dbReference type="ARBA" id="ARBA00022737"/>
    </source>
</evidence>
<proteinExistence type="predicted"/>
<protein>
    <submittedName>
        <fullName evidence="4">Uncharacterized protein</fullName>
    </submittedName>
</protein>
<keyword evidence="2 3" id="KW-0040">ANK repeat</keyword>
<keyword evidence="1" id="KW-0677">Repeat</keyword>
<accession>A0A9N9MWV2</accession>
<dbReference type="InterPro" id="IPR002110">
    <property type="entry name" value="Ankyrin_rpt"/>
</dbReference>
<dbReference type="Gene3D" id="1.25.40.20">
    <property type="entry name" value="Ankyrin repeat-containing domain"/>
    <property type="match status" value="3"/>
</dbReference>
<feature type="repeat" description="ANK" evidence="3">
    <location>
        <begin position="88"/>
        <end position="120"/>
    </location>
</feature>
<dbReference type="SMART" id="SM00248">
    <property type="entry name" value="ANK"/>
    <property type="match status" value="7"/>
</dbReference>
<dbReference type="Proteomes" id="UP001152799">
    <property type="component" value="Chromosome 6"/>
</dbReference>
<evidence type="ECO:0000313" key="4">
    <source>
        <dbReference type="EMBL" id="CAG9770695.1"/>
    </source>
</evidence>
<dbReference type="Pfam" id="PF12796">
    <property type="entry name" value="Ank_2"/>
    <property type="match status" value="2"/>
</dbReference>
<dbReference type="SUPFAM" id="SSF48403">
    <property type="entry name" value="Ankyrin repeat"/>
    <property type="match status" value="1"/>
</dbReference>
<dbReference type="PANTHER" id="PTHR24198">
    <property type="entry name" value="ANKYRIN REPEAT AND PROTEIN KINASE DOMAIN-CONTAINING PROTEIN"/>
    <property type="match status" value="1"/>
</dbReference>